<proteinExistence type="predicted"/>
<evidence type="ECO:0000313" key="2">
    <source>
        <dbReference type="Proteomes" id="UP001150581"/>
    </source>
</evidence>
<reference evidence="1" key="1">
    <citation type="submission" date="2022-07" db="EMBL/GenBank/DDBJ databases">
        <title>Phylogenomic reconstructions and comparative analyses of Kickxellomycotina fungi.</title>
        <authorList>
            <person name="Reynolds N.K."/>
            <person name="Stajich J.E."/>
            <person name="Barry K."/>
            <person name="Grigoriev I.V."/>
            <person name="Crous P."/>
            <person name="Smith M.E."/>
        </authorList>
    </citation>
    <scope>NUCLEOTIDE SEQUENCE</scope>
    <source>
        <strain evidence="1">Benny 63K</strain>
    </source>
</reference>
<protein>
    <submittedName>
        <fullName evidence="1">Uncharacterized protein</fullName>
    </submittedName>
</protein>
<dbReference type="Proteomes" id="UP001150581">
    <property type="component" value="Unassembled WGS sequence"/>
</dbReference>
<comment type="caution">
    <text evidence="1">The sequence shown here is derived from an EMBL/GenBank/DDBJ whole genome shotgun (WGS) entry which is preliminary data.</text>
</comment>
<organism evidence="1 2">
    <name type="scientific">Kickxella alabastrina</name>
    <dbReference type="NCBI Taxonomy" id="61397"/>
    <lineage>
        <taxon>Eukaryota</taxon>
        <taxon>Fungi</taxon>
        <taxon>Fungi incertae sedis</taxon>
        <taxon>Zoopagomycota</taxon>
        <taxon>Kickxellomycotina</taxon>
        <taxon>Kickxellomycetes</taxon>
        <taxon>Kickxellales</taxon>
        <taxon>Kickxellaceae</taxon>
        <taxon>Kickxella</taxon>
    </lineage>
</organism>
<keyword evidence="2" id="KW-1185">Reference proteome</keyword>
<dbReference type="EMBL" id="JANBPG010000928">
    <property type="protein sequence ID" value="KAJ1892827.1"/>
    <property type="molecule type" value="Genomic_DNA"/>
</dbReference>
<accession>A0ACC1ID61</accession>
<sequence>MSRCQLGYAQETDRLLSDQPPVVYSSTISAPESIAESTQSSWTAASRSRSSSAAITTTGVAWSAVPNEIDNKGSTARDFYAAERNYLSWLRLSMVIMGTGAAALVSFRQPSNTSPNDKSILHSCYWLKTVIDGYNHYIGLALFFLAVFTGLAAMSVFYHTHAQLAVLQQPLRWSGMLLISVTFATALASFFVAMAAFCR</sequence>
<gene>
    <name evidence="1" type="ORF">LPJ66_006112</name>
</gene>
<name>A0ACC1ID61_9FUNG</name>
<evidence type="ECO:0000313" key="1">
    <source>
        <dbReference type="EMBL" id="KAJ1892827.1"/>
    </source>
</evidence>